<evidence type="ECO:0000256" key="1">
    <source>
        <dbReference type="ARBA" id="ARBA00023002"/>
    </source>
</evidence>
<dbReference type="PANTHER" id="PTHR43884:SF12">
    <property type="entry name" value="ISOVALERYL-COA DEHYDROGENASE, MITOCHONDRIAL-RELATED"/>
    <property type="match status" value="1"/>
</dbReference>
<proteinExistence type="predicted"/>
<dbReference type="Gene3D" id="1.20.140.10">
    <property type="entry name" value="Butyryl-CoA Dehydrogenase, subunit A, domain 3"/>
    <property type="match status" value="1"/>
</dbReference>
<protein>
    <submittedName>
        <fullName evidence="3">Acyl-CoA dehydrogenase</fullName>
    </submittedName>
</protein>
<dbReference type="SUPFAM" id="SSF47203">
    <property type="entry name" value="Acyl-CoA dehydrogenase C-terminal domain-like"/>
    <property type="match status" value="1"/>
</dbReference>
<dbReference type="InterPro" id="IPR037069">
    <property type="entry name" value="AcylCoA_DH/ox_N_sf"/>
</dbReference>
<sequence length="356" mass="39143">MLEQTVVEQIRTTSLEQEASRIFDPFALDIILEQQWFKLFVPKALGGSQTPLPEALKLYEYTSWVDGSFGWATTIGSGGGYFAGYMKPDAANQIFSPANAVIAGSGSSIGTAIPVDGGYIVNGSWPYCSGSTYATTFTANCTLTKENQDDAPSPIFTITLKPDQVEIIPTWAAFGLKTTNSHTIVARDQFVPVERTFQLETQTLFLDDPFFSYPFVPFAQASFAAVGIGIAKHLLDEASQFVLDRQAAWEAAHPGRFSFVTSRIEQAKMTLHDAVSTFYAVTTASWEAHVNGETLSEQSLQQVTEVCQRAARIALHCGQQLMPYLGMSAIMENNAINQIWRDLQTACQHNMLIAFE</sequence>
<keyword evidence="1" id="KW-0560">Oxidoreductase</keyword>
<dbReference type="Pfam" id="PF08028">
    <property type="entry name" value="Acyl-CoA_dh_2"/>
    <property type="match status" value="1"/>
</dbReference>
<dbReference type="RefSeq" id="WP_377770283.1">
    <property type="nucleotide sequence ID" value="NZ_JBHUHO010000014.1"/>
</dbReference>
<dbReference type="SUPFAM" id="SSF56645">
    <property type="entry name" value="Acyl-CoA dehydrogenase NM domain-like"/>
    <property type="match status" value="1"/>
</dbReference>
<dbReference type="InterPro" id="IPR046373">
    <property type="entry name" value="Acyl-CoA_Oxase/DH_mid-dom_sf"/>
</dbReference>
<gene>
    <name evidence="3" type="ORF">ACFSJH_05830</name>
</gene>
<feature type="domain" description="Acyl-CoA dehydrogenase C-terminal" evidence="2">
    <location>
        <begin position="222"/>
        <end position="351"/>
    </location>
</feature>
<dbReference type="PIRSF" id="PIRSF016578">
    <property type="entry name" value="HsaA"/>
    <property type="match status" value="1"/>
</dbReference>
<organism evidence="3 4">
    <name type="scientific">Paenibacillus yanchengensis</name>
    <dbReference type="NCBI Taxonomy" id="2035833"/>
    <lineage>
        <taxon>Bacteria</taxon>
        <taxon>Bacillati</taxon>
        <taxon>Bacillota</taxon>
        <taxon>Bacilli</taxon>
        <taxon>Bacillales</taxon>
        <taxon>Paenibacillaceae</taxon>
        <taxon>Paenibacillus</taxon>
    </lineage>
</organism>
<evidence type="ECO:0000313" key="4">
    <source>
        <dbReference type="Proteomes" id="UP001597362"/>
    </source>
</evidence>
<dbReference type="PANTHER" id="PTHR43884">
    <property type="entry name" value="ACYL-COA DEHYDROGENASE"/>
    <property type="match status" value="1"/>
</dbReference>
<evidence type="ECO:0000313" key="3">
    <source>
        <dbReference type="EMBL" id="MFD2115253.1"/>
    </source>
</evidence>
<dbReference type="Gene3D" id="2.40.110.10">
    <property type="entry name" value="Butyryl-CoA Dehydrogenase, subunit A, domain 2"/>
    <property type="match status" value="1"/>
</dbReference>
<dbReference type="InterPro" id="IPR009100">
    <property type="entry name" value="AcylCoA_DH/oxidase_NM_dom_sf"/>
</dbReference>
<accession>A0ABW4YHT7</accession>
<dbReference type="EMBL" id="JBHUHO010000014">
    <property type="protein sequence ID" value="MFD2115253.1"/>
    <property type="molecule type" value="Genomic_DNA"/>
</dbReference>
<dbReference type="InterPro" id="IPR036250">
    <property type="entry name" value="AcylCo_DH-like_C"/>
</dbReference>
<dbReference type="InterPro" id="IPR013107">
    <property type="entry name" value="Acyl-CoA_DH_C"/>
</dbReference>
<dbReference type="Gene3D" id="1.10.540.10">
    <property type="entry name" value="Acyl-CoA dehydrogenase/oxidase, N-terminal domain"/>
    <property type="match status" value="1"/>
</dbReference>
<comment type="caution">
    <text evidence="3">The sequence shown here is derived from an EMBL/GenBank/DDBJ whole genome shotgun (WGS) entry which is preliminary data.</text>
</comment>
<keyword evidence="4" id="KW-1185">Reference proteome</keyword>
<evidence type="ECO:0000259" key="2">
    <source>
        <dbReference type="Pfam" id="PF08028"/>
    </source>
</evidence>
<name>A0ABW4YHT7_9BACL</name>
<dbReference type="Proteomes" id="UP001597362">
    <property type="component" value="Unassembled WGS sequence"/>
</dbReference>
<reference evidence="4" key="1">
    <citation type="journal article" date="2019" name="Int. J. Syst. Evol. Microbiol.">
        <title>The Global Catalogue of Microorganisms (GCM) 10K type strain sequencing project: providing services to taxonomists for standard genome sequencing and annotation.</title>
        <authorList>
            <consortium name="The Broad Institute Genomics Platform"/>
            <consortium name="The Broad Institute Genome Sequencing Center for Infectious Disease"/>
            <person name="Wu L."/>
            <person name="Ma J."/>
        </authorList>
    </citation>
    <scope>NUCLEOTIDE SEQUENCE [LARGE SCALE GENOMIC DNA]</scope>
    <source>
        <strain evidence="4">GH52</strain>
    </source>
</reference>